<keyword evidence="2" id="KW-0812">Transmembrane</keyword>
<evidence type="ECO:0000256" key="1">
    <source>
        <dbReference type="ARBA" id="ARBA00023115"/>
    </source>
</evidence>
<name>A0ABY7H181_9BACT</name>
<dbReference type="PANTHER" id="PTHR43317:SF1">
    <property type="entry name" value="THERMOSPERMINE SYNTHASE ACAULIS5"/>
    <property type="match status" value="1"/>
</dbReference>
<feature type="transmembrane region" description="Helical" evidence="2">
    <location>
        <begin position="407"/>
        <end position="426"/>
    </location>
</feature>
<keyword evidence="2" id="KW-0472">Membrane</keyword>
<reference evidence="3" key="1">
    <citation type="submission" date="2022-11" db="EMBL/GenBank/DDBJ databases">
        <title>Minimal conservation of predation-associated metabolite biosynthetic gene clusters underscores biosynthetic potential of Myxococcota including descriptions for ten novel species: Archangium lansinium sp. nov., Myxococcus landrumus sp. nov., Nannocystis bai.</title>
        <authorList>
            <person name="Ahearne A."/>
            <person name="Stevens C."/>
            <person name="Dowd S."/>
        </authorList>
    </citation>
    <scope>NUCLEOTIDE SEQUENCE</scope>
    <source>
        <strain evidence="3">Fl3</strain>
    </source>
</reference>
<dbReference type="InterPro" id="IPR029063">
    <property type="entry name" value="SAM-dependent_MTases_sf"/>
</dbReference>
<feature type="transmembrane region" description="Helical" evidence="2">
    <location>
        <begin position="154"/>
        <end position="177"/>
    </location>
</feature>
<organism evidence="3 4">
    <name type="scientific">Nannocystis punicea</name>
    <dbReference type="NCBI Taxonomy" id="2995304"/>
    <lineage>
        <taxon>Bacteria</taxon>
        <taxon>Pseudomonadati</taxon>
        <taxon>Myxococcota</taxon>
        <taxon>Polyangia</taxon>
        <taxon>Nannocystales</taxon>
        <taxon>Nannocystaceae</taxon>
        <taxon>Nannocystis</taxon>
    </lineage>
</organism>
<feature type="transmembrane region" description="Helical" evidence="2">
    <location>
        <begin position="34"/>
        <end position="57"/>
    </location>
</feature>
<dbReference type="Proteomes" id="UP001164459">
    <property type="component" value="Chromosome"/>
</dbReference>
<feature type="transmembrane region" description="Helical" evidence="2">
    <location>
        <begin position="289"/>
        <end position="312"/>
    </location>
</feature>
<dbReference type="CDD" id="cd06174">
    <property type="entry name" value="MFS"/>
    <property type="match status" value="1"/>
</dbReference>
<feature type="transmembrane region" description="Helical" evidence="2">
    <location>
        <begin position="222"/>
        <end position="245"/>
    </location>
</feature>
<dbReference type="PANTHER" id="PTHR43317">
    <property type="entry name" value="THERMOSPERMINE SYNTHASE ACAULIS5"/>
    <property type="match status" value="1"/>
</dbReference>
<keyword evidence="2" id="KW-1133">Transmembrane helix</keyword>
<dbReference type="Gene3D" id="3.40.50.150">
    <property type="entry name" value="Vaccinia Virus protein VP39"/>
    <property type="match status" value="1"/>
</dbReference>
<feature type="transmembrane region" description="Helical" evidence="2">
    <location>
        <begin position="438"/>
        <end position="457"/>
    </location>
</feature>
<feature type="transmembrane region" description="Helical" evidence="2">
    <location>
        <begin position="183"/>
        <end position="201"/>
    </location>
</feature>
<protein>
    <recommendedName>
        <fullName evidence="5">Spermidine synthase</fullName>
    </recommendedName>
</protein>
<feature type="transmembrane region" description="Helical" evidence="2">
    <location>
        <begin position="118"/>
        <end position="142"/>
    </location>
</feature>
<dbReference type="InterPro" id="IPR036259">
    <property type="entry name" value="MFS_trans_sf"/>
</dbReference>
<evidence type="ECO:0000313" key="4">
    <source>
        <dbReference type="Proteomes" id="UP001164459"/>
    </source>
</evidence>
<dbReference type="SUPFAM" id="SSF103473">
    <property type="entry name" value="MFS general substrate transporter"/>
    <property type="match status" value="1"/>
</dbReference>
<dbReference type="Gene3D" id="1.20.1250.20">
    <property type="entry name" value="MFS general substrate transporter like domains"/>
    <property type="match status" value="1"/>
</dbReference>
<accession>A0ABY7H181</accession>
<feature type="transmembrane region" description="Helical" evidence="2">
    <location>
        <begin position="257"/>
        <end position="277"/>
    </location>
</feature>
<proteinExistence type="predicted"/>
<feature type="transmembrane region" description="Helical" evidence="2">
    <location>
        <begin position="378"/>
        <end position="401"/>
    </location>
</feature>
<sequence>MARYAPLFLLFFLSGISGLIYESIWSRYIKQFVGSAATAQVLVLSLFMGGMALGSLLASRKLASVRAPVRVYGLIEGGIGLYALAFPWLSELAMRVCYDHVFPQLGGGLGVEVIKWSVAGLLILPPCVLLGMTFPLMSAGILRRDPERSGEILSFLYFTNSIGAALGALLSGFVLVANFGLPGTLACAAALNIVIAAIAFAHRRQHAPITEDTAVSAGTDDLVRLLLLVAFGTGLSSFMYEIGWIRLLSMIVGSATHSFEVMLSAFVFGLAIGGLWVRKRMDKFKRPELVLGIVQLIMGVAAIATLPAYQWAVEAIGWLLVDSQGARTEALWQQFNVLRYLLCLLIMFPATFCAGMTLPLITHVLLRRGQPEGVIGRVYGFNTFGAIAGAVLAGLVLMPLIGLQRVIVLGAAVDVALGLALVFGDARRAKNPAKIRSFGRLAAGSSFLTLAFGLFVVKIDPMVLSATVFRNGRTRLPEGFELLSYVDGRTASVSVIRLTDEREYRVIYTNGKPDASVVLNRYPKDRDPELGPDFAGDEPNQVLVGLLPLMAKPEATDVALIGFGSGVTAHVLLGSPTLQRLDTIEIEREMVTGSRNFYPANARAYDDPRNHFWFDDAKAYFAGAARQFDFIVSEPTNPWVSGVSSLFTVEFYREAKRYLKPGGILAQWLQGYELSDELLLTVLAALDQEFSDYQILRVGSSDWVILSVADGELGRLSEQPLAWETMKPELQLLGVHDIGQVDNLIVANRRMLHPFLHGRPANSDAMPLLDTGAEKARFLKDSAGFLHRIRWTPAPLLEVLGGIERRPYPSKGIGDRRDPHVFEEAETAEALLRFYADPTLRFAEDISLTTMNQWVDEQRRITAGIDDWNSWVEATYGVYINLVPHLRLDDVAWWKEVRDTARDHHASAEVLAFLDALDALQARDAARLRARLDELDAANSKLLTKGMRAISGMVARELAGDEAGRRAWADSNMEGVADAELRGERLAYEALRAYAGR</sequence>
<gene>
    <name evidence="3" type="ORF">O0S08_42490</name>
</gene>
<dbReference type="SUPFAM" id="SSF53335">
    <property type="entry name" value="S-adenosyl-L-methionine-dependent methyltransferases"/>
    <property type="match status" value="1"/>
</dbReference>
<dbReference type="Pfam" id="PF01564">
    <property type="entry name" value="Spermine_synth"/>
    <property type="match status" value="1"/>
</dbReference>
<keyword evidence="1" id="KW-0620">Polyamine biosynthesis</keyword>
<feature type="transmembrane region" description="Helical" evidence="2">
    <location>
        <begin position="69"/>
        <end position="89"/>
    </location>
</feature>
<evidence type="ECO:0000313" key="3">
    <source>
        <dbReference type="EMBL" id="WAS92885.1"/>
    </source>
</evidence>
<evidence type="ECO:0008006" key="5">
    <source>
        <dbReference type="Google" id="ProtNLM"/>
    </source>
</evidence>
<evidence type="ECO:0000256" key="2">
    <source>
        <dbReference type="SAM" id="Phobius"/>
    </source>
</evidence>
<feature type="transmembrane region" description="Helical" evidence="2">
    <location>
        <begin position="337"/>
        <end position="366"/>
    </location>
</feature>
<keyword evidence="4" id="KW-1185">Reference proteome</keyword>
<dbReference type="RefSeq" id="WP_269035240.1">
    <property type="nucleotide sequence ID" value="NZ_CP114040.1"/>
</dbReference>
<dbReference type="EMBL" id="CP114040">
    <property type="protein sequence ID" value="WAS92885.1"/>
    <property type="molecule type" value="Genomic_DNA"/>
</dbReference>